<feature type="region of interest" description="Disordered" evidence="1">
    <location>
        <begin position="1"/>
        <end position="74"/>
    </location>
</feature>
<keyword evidence="3" id="KW-1185">Reference proteome</keyword>
<dbReference type="HOGENOM" id="CLU_1436726_0_0_1"/>
<accession>M1DCV2</accession>
<evidence type="ECO:0000256" key="1">
    <source>
        <dbReference type="SAM" id="MobiDB-lite"/>
    </source>
</evidence>
<evidence type="ECO:0000313" key="3">
    <source>
        <dbReference type="Proteomes" id="UP000011115"/>
    </source>
</evidence>
<evidence type="ECO:0000313" key="2">
    <source>
        <dbReference type="EnsemblPlants" id="PGSC0003DMT400086952"/>
    </source>
</evidence>
<dbReference type="Gramene" id="PGSC0003DMT400086952">
    <property type="protein sequence ID" value="PGSC0003DMT400086952"/>
    <property type="gene ID" value="PGSC0003DMG400036523"/>
</dbReference>
<dbReference type="InParanoid" id="M1DCV2"/>
<dbReference type="AlphaFoldDB" id="M1DCV2"/>
<dbReference type="Proteomes" id="UP000011115">
    <property type="component" value="Unassembled WGS sequence"/>
</dbReference>
<protein>
    <submittedName>
        <fullName evidence="2">Uncharacterized protein</fullName>
    </submittedName>
</protein>
<reference evidence="3" key="1">
    <citation type="journal article" date="2011" name="Nature">
        <title>Genome sequence and analysis of the tuber crop potato.</title>
        <authorList>
            <consortium name="The Potato Genome Sequencing Consortium"/>
        </authorList>
    </citation>
    <scope>NUCLEOTIDE SEQUENCE [LARGE SCALE GENOMIC DNA]</scope>
    <source>
        <strain evidence="3">cv. DM1-3 516 R44</strain>
    </source>
</reference>
<dbReference type="PaxDb" id="4113-PGSC0003DMT400086952"/>
<sequence>MDNNPQQPKGHKETGPKEDTTEQPYNQQRDLEQRYNQQDDQWQAQRKRNNNSQQAPRGNTRQTEHSTKQAGIITIPTQNTYINLDVQVSPDTLETMDKHTGSKSDSRPQIALKQQQEQALFKGKEVITGHNDTGIDSILPSPEPLDNVVNVENVVEEAVGGMAGRIHETPTNVQEGVPKREGGIASYCT</sequence>
<feature type="compositionally biased region" description="Basic and acidic residues" evidence="1">
    <location>
        <begin position="10"/>
        <end position="20"/>
    </location>
</feature>
<proteinExistence type="predicted"/>
<reference evidence="2" key="2">
    <citation type="submission" date="2015-06" db="UniProtKB">
        <authorList>
            <consortium name="EnsemblPlants"/>
        </authorList>
    </citation>
    <scope>IDENTIFICATION</scope>
    <source>
        <strain evidence="2">DM1-3 516 R44</strain>
    </source>
</reference>
<dbReference type="EnsemblPlants" id="PGSC0003DMT400086952">
    <property type="protein sequence ID" value="PGSC0003DMT400086952"/>
    <property type="gene ID" value="PGSC0003DMG400036523"/>
</dbReference>
<feature type="compositionally biased region" description="Polar residues" evidence="1">
    <location>
        <begin position="22"/>
        <end position="61"/>
    </location>
</feature>
<organism evidence="2 3">
    <name type="scientific">Solanum tuberosum</name>
    <name type="common">Potato</name>
    <dbReference type="NCBI Taxonomy" id="4113"/>
    <lineage>
        <taxon>Eukaryota</taxon>
        <taxon>Viridiplantae</taxon>
        <taxon>Streptophyta</taxon>
        <taxon>Embryophyta</taxon>
        <taxon>Tracheophyta</taxon>
        <taxon>Spermatophyta</taxon>
        <taxon>Magnoliopsida</taxon>
        <taxon>eudicotyledons</taxon>
        <taxon>Gunneridae</taxon>
        <taxon>Pentapetalae</taxon>
        <taxon>asterids</taxon>
        <taxon>lamiids</taxon>
        <taxon>Solanales</taxon>
        <taxon>Solanaceae</taxon>
        <taxon>Solanoideae</taxon>
        <taxon>Solaneae</taxon>
        <taxon>Solanum</taxon>
    </lineage>
</organism>
<name>M1DCV2_SOLTU</name>